<dbReference type="GO" id="GO:0008017">
    <property type="term" value="F:microtubule binding"/>
    <property type="evidence" value="ECO:0007669"/>
    <property type="project" value="InterPro"/>
</dbReference>
<dbReference type="GO" id="GO:0005814">
    <property type="term" value="C:centriole"/>
    <property type="evidence" value="ECO:0007669"/>
    <property type="project" value="TreeGrafter"/>
</dbReference>
<reference evidence="3" key="2">
    <citation type="submission" date="2025-08" db="UniProtKB">
        <authorList>
            <consortium name="Ensembl"/>
        </authorList>
    </citation>
    <scope>IDENTIFICATION</scope>
</reference>
<feature type="region of interest" description="Disordered" evidence="2">
    <location>
        <begin position="43"/>
        <end position="99"/>
    </location>
</feature>
<dbReference type="AlphaFoldDB" id="A0AAY4BG54"/>
<reference evidence="3 4" key="1">
    <citation type="submission" date="2020-06" db="EMBL/GenBank/DDBJ databases">
        <authorList>
            <consortium name="Wellcome Sanger Institute Data Sharing"/>
        </authorList>
    </citation>
    <scope>NUCLEOTIDE SEQUENCE [LARGE SCALE GENOMIC DNA]</scope>
</reference>
<dbReference type="Pfam" id="PF05217">
    <property type="entry name" value="SAXO1-2"/>
    <property type="match status" value="1"/>
</dbReference>
<dbReference type="GeneTree" id="ENSGT00390000007252"/>
<dbReference type="PANTHER" id="PTHR31516">
    <property type="entry name" value="STABILIZER OF AXONEMAL MICROTUBULES 2"/>
    <property type="match status" value="1"/>
</dbReference>
<evidence type="ECO:0000256" key="2">
    <source>
        <dbReference type="SAM" id="MobiDB-lite"/>
    </source>
</evidence>
<name>A0AAY4BG54_9TELE</name>
<organism evidence="3 4">
    <name type="scientific">Denticeps clupeoides</name>
    <name type="common">denticle herring</name>
    <dbReference type="NCBI Taxonomy" id="299321"/>
    <lineage>
        <taxon>Eukaryota</taxon>
        <taxon>Metazoa</taxon>
        <taxon>Chordata</taxon>
        <taxon>Craniata</taxon>
        <taxon>Vertebrata</taxon>
        <taxon>Euteleostomi</taxon>
        <taxon>Actinopterygii</taxon>
        <taxon>Neopterygii</taxon>
        <taxon>Teleostei</taxon>
        <taxon>Clupei</taxon>
        <taxon>Clupeiformes</taxon>
        <taxon>Denticipitoidei</taxon>
        <taxon>Denticipitidae</taxon>
        <taxon>Denticeps</taxon>
    </lineage>
</organism>
<evidence type="ECO:0000313" key="4">
    <source>
        <dbReference type="Proteomes" id="UP000694580"/>
    </source>
</evidence>
<dbReference type="PANTHER" id="PTHR31516:SF17">
    <property type="entry name" value="STABILIZER OF AXONEMAL MICROTUBULES 2"/>
    <property type="match status" value="1"/>
</dbReference>
<protein>
    <recommendedName>
        <fullName evidence="5">Stabilizer of axonemal microtubules 2</fullName>
    </recommendedName>
</protein>
<comment type="similarity">
    <text evidence="1">Belongs to the FAM154 family.</text>
</comment>
<keyword evidence="4" id="KW-1185">Reference proteome</keyword>
<dbReference type="Proteomes" id="UP000694580">
    <property type="component" value="Chromosome 16"/>
</dbReference>
<dbReference type="GO" id="GO:0005879">
    <property type="term" value="C:axonemal microtubule"/>
    <property type="evidence" value="ECO:0007669"/>
    <property type="project" value="TreeGrafter"/>
</dbReference>
<proteinExistence type="inferred from homology"/>
<reference evidence="3" key="3">
    <citation type="submission" date="2025-09" db="UniProtKB">
        <authorList>
            <consortium name="Ensembl"/>
        </authorList>
    </citation>
    <scope>IDENTIFICATION</scope>
</reference>
<sequence length="452" mass="51813">MTRRCICEICTCGRHRCPHQSTSLYGKGGKVCSVTEYSEKYSAYGGQSPPKTLKPKQEYQGNKARMDGNTTFKTDYVPHEVTSRPGRQQGEYRPEPGKIDLGTTYKQDFSSYEIQPVAHPRPKQRVRVESAKLDTLPTYKDDFRQWEIKRRQLLKKDLTYRPPSATFANLTSFQEEFVPKGLVPRENFKPSNVAKPSEAPFDGVTSNKLSYVAHPLEARFVKATAEYRPSSQPLQNMTTQRQDYQGLPGQTTKSCKPEYTKGQSEIPFKASTEFQDRFQQWPVALRQLRKSVEYESPMEPMDLNTTSQMVYIRHSVQPFVLAKPFQHQVRSSAPFQGNTTTKEDFKPWATHRTETIKKQKQLQQSSGKMESLTTFRAHYIPHELQPSSSLKPANTPIHKDVPMENTTMYRSEFTPRKIAVCPASFDSPPGYTFEESDELGHKFFRKSTTKTA</sequence>
<dbReference type="GO" id="GO:0036126">
    <property type="term" value="C:sperm flagellum"/>
    <property type="evidence" value="ECO:0007669"/>
    <property type="project" value="TreeGrafter"/>
</dbReference>
<evidence type="ECO:0008006" key="5">
    <source>
        <dbReference type="Google" id="ProtNLM"/>
    </source>
</evidence>
<evidence type="ECO:0000313" key="3">
    <source>
        <dbReference type="Ensembl" id="ENSDCDP00010018956.1"/>
    </source>
</evidence>
<accession>A0AAY4BG54</accession>
<dbReference type="GeneID" id="114766133"/>
<dbReference type="Ensembl" id="ENSDCDT00010020049.1">
    <property type="protein sequence ID" value="ENSDCDP00010018956.1"/>
    <property type="gene ID" value="ENSDCDG00010008597.1"/>
</dbReference>
<dbReference type="RefSeq" id="XP_028812594.1">
    <property type="nucleotide sequence ID" value="XM_028956761.1"/>
</dbReference>
<dbReference type="InterPro" id="IPR033336">
    <property type="entry name" value="SAXO1/2"/>
</dbReference>
<gene>
    <name evidence="3" type="primary">SAXO2</name>
</gene>
<dbReference type="GO" id="GO:0036064">
    <property type="term" value="C:ciliary basal body"/>
    <property type="evidence" value="ECO:0007669"/>
    <property type="project" value="TreeGrafter"/>
</dbReference>
<evidence type="ECO:0000256" key="1">
    <source>
        <dbReference type="ARBA" id="ARBA00008738"/>
    </source>
</evidence>